<feature type="compositionally biased region" description="Gly residues" evidence="2">
    <location>
        <begin position="1745"/>
        <end position="1758"/>
    </location>
</feature>
<reference evidence="3 4" key="1">
    <citation type="submission" date="2021-02" db="EMBL/GenBank/DDBJ databases">
        <title>Porcisia hertigi Genome sequencing and assembly.</title>
        <authorList>
            <person name="Almutairi H."/>
            <person name="Gatherer D."/>
        </authorList>
    </citation>
    <scope>NUCLEOTIDE SEQUENCE [LARGE SCALE GENOMIC DNA]</scope>
    <source>
        <strain evidence="3 4">C119</strain>
    </source>
</reference>
<feature type="coiled-coil region" evidence="1">
    <location>
        <begin position="557"/>
        <end position="596"/>
    </location>
</feature>
<feature type="region of interest" description="Disordered" evidence="2">
    <location>
        <begin position="189"/>
        <end position="216"/>
    </location>
</feature>
<feature type="compositionally biased region" description="Basic residues" evidence="2">
    <location>
        <begin position="148"/>
        <end position="158"/>
    </location>
</feature>
<feature type="coiled-coil region" evidence="1">
    <location>
        <begin position="462"/>
        <end position="518"/>
    </location>
</feature>
<comment type="caution">
    <text evidence="3">The sequence shown here is derived from an EMBL/GenBank/DDBJ whole genome shotgun (WGS) entry which is preliminary data.</text>
</comment>
<keyword evidence="1" id="KW-0175">Coiled coil</keyword>
<feature type="region of interest" description="Disordered" evidence="2">
    <location>
        <begin position="1159"/>
        <end position="1184"/>
    </location>
</feature>
<proteinExistence type="predicted"/>
<dbReference type="OrthoDB" id="267969at2759"/>
<feature type="region of interest" description="Disordered" evidence="2">
    <location>
        <begin position="142"/>
        <end position="161"/>
    </location>
</feature>
<dbReference type="GeneID" id="94293396"/>
<feature type="region of interest" description="Disordered" evidence="2">
    <location>
        <begin position="1374"/>
        <end position="1437"/>
    </location>
</feature>
<feature type="compositionally biased region" description="Low complexity" evidence="2">
    <location>
        <begin position="1098"/>
        <end position="1114"/>
    </location>
</feature>
<feature type="region of interest" description="Disordered" evidence="2">
    <location>
        <begin position="360"/>
        <end position="386"/>
    </location>
</feature>
<protein>
    <recommendedName>
        <fullName evidence="5">Kinetoplast-associated protein-like protein</fullName>
    </recommendedName>
</protein>
<organism evidence="3 4">
    <name type="scientific">Porcisia hertigi</name>
    <dbReference type="NCBI Taxonomy" id="2761500"/>
    <lineage>
        <taxon>Eukaryota</taxon>
        <taxon>Discoba</taxon>
        <taxon>Euglenozoa</taxon>
        <taxon>Kinetoplastea</taxon>
        <taxon>Metakinetoplastina</taxon>
        <taxon>Trypanosomatida</taxon>
        <taxon>Trypanosomatidae</taxon>
        <taxon>Leishmaniinae</taxon>
        <taxon>Porcisia</taxon>
    </lineage>
</organism>
<name>A0A836LKU6_9TRYP</name>
<feature type="compositionally biased region" description="Low complexity" evidence="2">
    <location>
        <begin position="1790"/>
        <end position="1811"/>
    </location>
</feature>
<dbReference type="RefSeq" id="XP_067759629.1">
    <property type="nucleotide sequence ID" value="XM_067903319.1"/>
</dbReference>
<feature type="region of interest" description="Disordered" evidence="2">
    <location>
        <begin position="1735"/>
        <end position="1822"/>
    </location>
</feature>
<feature type="region of interest" description="Disordered" evidence="2">
    <location>
        <begin position="968"/>
        <end position="989"/>
    </location>
</feature>
<accession>A0A836LKU6</accession>
<feature type="coiled-coil region" evidence="1">
    <location>
        <begin position="792"/>
        <end position="857"/>
    </location>
</feature>
<feature type="compositionally biased region" description="Polar residues" evidence="2">
    <location>
        <begin position="189"/>
        <end position="198"/>
    </location>
</feature>
<evidence type="ECO:0000313" key="3">
    <source>
        <dbReference type="EMBL" id="KAG5511417.1"/>
    </source>
</evidence>
<keyword evidence="4" id="KW-1185">Reference proteome</keyword>
<evidence type="ECO:0000256" key="1">
    <source>
        <dbReference type="SAM" id="Coils"/>
    </source>
</evidence>
<feature type="compositionally biased region" description="Low complexity" evidence="2">
    <location>
        <begin position="200"/>
        <end position="216"/>
    </location>
</feature>
<evidence type="ECO:0008006" key="5">
    <source>
        <dbReference type="Google" id="ProtNLM"/>
    </source>
</evidence>
<dbReference type="Proteomes" id="UP000674318">
    <property type="component" value="Unassembled WGS sequence"/>
</dbReference>
<feature type="compositionally biased region" description="Gly residues" evidence="2">
    <location>
        <begin position="1380"/>
        <end position="1392"/>
    </location>
</feature>
<sequence>MLPCTSSRLLQEIKETGKLLRTFRSLKERGASRAELADFHARVKALKLAQQRRQQPDARAHSQKITPPMVTSTAEVEAGTPVTAVKHSVLTDPIGASSHAHRCAGVALFEGSAEWSSSPSSVLRHPQRRHPQRRFEEECAANPYGQRPHGKPHHHRHGGHDVRVDSEAPPFTCVGATTVSAQFSTPILNGTGRASNSGHAGARGAATPRRNATPPAEGSLVLLNSIAFAIVLAEAHLRREIAHRWERRWLRHWANFKEERVAIALRLPPSLAATAAAAALSHPSSERWAEPVPISLPRGRLQQQQVTSAPTAAAEGSHVAATGRSNAIEATPLPVLGCSIEGACSAPMRSVVVENLEKTRSLSPGPCRSDKVSHVAQTQEVTASSTDDTVYKNDAHLGTNVIPRYQEELVALATERVSGEIPCADADASAEGAAAAAASHAMALHLAKAQALAVAAAEDEKMRLATAEAEQFAAAVRNVENDEATARTATESAAVEALKHLRRAEGAARRRAEEARKAVTSLLAAEAETRVTLEGDELRLRDLYSAANRDGVERAVLAAAEARRKEEERLLQEEAARAAAAKNEEEEREREAAVRRAAQRVAAEAQLLGAADTEATERRAIEEQWQADLRRSEALLDGWMRDAIAAAAQRTQSGDAPNPRQTPCDVPVEEDAQSRKVVETQGRLSAQQGAAERRVAAVSAAVDAVLDEWVKAAATDAVAQQRQAEQAVAAAVREAARQRREEEDIAQAKAMMQRRATVERGEYEGRGTLASSEAEAWVRLQQQFTMATEEVRFAAEEKARRCAQQAAAAEEEEASARLKVKMEMIEEAARIKKMEEVDRLQEEKKAAAAAAAAAAAQTATVCSSVANLSRDLVNDCLAEAAQQAFEQRASAAAELVSIAAASAERNRIVEEEAQSHRREEVEGEEAATRCEMYGNALDELKRLGQEASAVARKPEEVEVVVDAEELEPHHPHHHHHPQQQQQHQREQATALCSHLSGLSETLILRFLHDAAAVADAEAACTTTVVKGCPDEAPPASASLDERETEMDAATEVELLQHPSADDGTEEPGASAEETHVSDVDSVEEESCETAADAMAGTPSRPLSRSSSANASPRAVAGGVSYGHVDECWQLPSPTVFVRLADGLLADLLRDVSKEARSGEKSVSGTINEAGMAPADTAQRSTQLNIPPPDGSDAFVASMEVGSFNSASRCLPLQAHQPRSVTLPPTLMANGTTTATGAGGSQVSHVQCAEGEHKDLAGDDAEGSVAEAAAEASTAIKLATEQNIISPLSTSSADANTTTTTTTNTTTWTTSAVRGGGRSGVDGAAGAATAASSSLHCLSTTSSYGDGDDDAVYAPLPAPGVPLPLDLQQHRLLSPLLPRQDGGGGGGGGGNGAGVDTTTTATMLANRTPSWGSSGARQPQSRSLASDGDTATGANNEGISAVEGMSSGAAAIAEDLRAFQLDAPTPFSLSPHDVTEPRADATVVTTAPFSSDTVAAVATSLVGQVVQEAALLAATRGVSAGLNIESEHVTSCGVVKVNLGSPPPSAHSMAPSLEPSTVEDLNIHSGCGLSTGGGGTLMTARTGEDAIHPERKKLRIVEMGPGLMAVDARETTLHISPSSSPAAAAVADEGIAGAHTPLASLSGVVSAVVAPNSLAVQLQQQQAEKRAVAHQQNRYLTNREVARVAARYVTSEEAVTHVREAGPTAALSASAVALVLSVGLVRAVTLENRRARHRVEATGKKSQGFTRGGGDGGGGGGNGFPTDIEKDTSALGRNGDGVVDTFGPPSPSFDGNAASSSGVAAPSPNTAAAPTPHFASKGGKVEDAGTNGNLRALAHLFPLEMASPSSEVALQLTTTDVVEGALTANGAHAQAGVRDRLPSDWAIALRGVAERIASDLMDYASRCILLEQSEGQSNQDGLRTARRIRDDALARVDVRSLFMRDLRPRDVARLVYYYVELAANGPRDRADPNCSPVAFGEHNIFGRRSSGDVDRAAHAAEMGGSSTVSSEGVSSFDHLNPARTNASATPACLQPSSIFSPLLHSRNDSLISAATSVHVRRAGLMQLVLEQCVSNVLHDLTGDTVGWLETIFQSSAPAGGLL</sequence>
<evidence type="ECO:0000313" key="4">
    <source>
        <dbReference type="Proteomes" id="UP000674318"/>
    </source>
</evidence>
<evidence type="ECO:0000256" key="2">
    <source>
        <dbReference type="SAM" id="MobiDB-lite"/>
    </source>
</evidence>
<gene>
    <name evidence="3" type="ORF">JKF63_07380</name>
</gene>
<dbReference type="KEGG" id="phet:94293396"/>
<feature type="compositionally biased region" description="Polar residues" evidence="2">
    <location>
        <begin position="1402"/>
        <end position="1423"/>
    </location>
</feature>
<feature type="compositionally biased region" description="Polar residues" evidence="2">
    <location>
        <begin position="375"/>
        <end position="386"/>
    </location>
</feature>
<feature type="region of interest" description="Disordered" evidence="2">
    <location>
        <begin position="1026"/>
        <end position="1116"/>
    </location>
</feature>
<dbReference type="EMBL" id="JAFJZO010000005">
    <property type="protein sequence ID" value="KAG5511417.1"/>
    <property type="molecule type" value="Genomic_DNA"/>
</dbReference>